<dbReference type="Gene3D" id="3.30.470.20">
    <property type="entry name" value="ATP-grasp fold, B domain"/>
    <property type="match status" value="1"/>
</dbReference>
<name>A0A076EFQ0_RHOOP</name>
<reference evidence="6 7" key="1">
    <citation type="submission" date="2014-07" db="EMBL/GenBank/DDBJ databases">
        <title>Genome Sequence of Rhodococcus opacus Strain R7, a Biodegrader of Mono- and Polycyclic Aromatic Hydrocarbons.</title>
        <authorList>
            <person name="Di Gennaro P."/>
            <person name="Zampolli J."/>
            <person name="Presti I."/>
            <person name="Cappelletti M."/>
            <person name="D'Ursi P."/>
            <person name="Orro A."/>
            <person name="Mezzelani A."/>
            <person name="Milanesi L."/>
        </authorList>
    </citation>
    <scope>NUCLEOTIDE SEQUENCE [LARGE SCALE GENOMIC DNA]</scope>
    <source>
        <strain evidence="6 7">R7</strain>
    </source>
</reference>
<dbReference type="Gene3D" id="3.40.50.20">
    <property type="match status" value="1"/>
</dbReference>
<dbReference type="InterPro" id="IPR041472">
    <property type="entry name" value="BL00235/CARNS1_N"/>
</dbReference>
<dbReference type="PANTHER" id="PTHR43585">
    <property type="entry name" value="FUMIPYRROLE BIOSYNTHESIS PROTEIN C"/>
    <property type="match status" value="1"/>
</dbReference>
<dbReference type="EMBL" id="CP008947">
    <property type="protein sequence ID" value="AII04022.1"/>
    <property type="molecule type" value="Genomic_DNA"/>
</dbReference>
<evidence type="ECO:0000259" key="5">
    <source>
        <dbReference type="PROSITE" id="PS50975"/>
    </source>
</evidence>
<accession>A0A076EFQ0</accession>
<feature type="domain" description="ATP-grasp" evidence="5">
    <location>
        <begin position="115"/>
        <end position="318"/>
    </location>
</feature>
<dbReference type="InterPro" id="IPR011761">
    <property type="entry name" value="ATP-grasp"/>
</dbReference>
<dbReference type="PROSITE" id="PS50975">
    <property type="entry name" value="ATP_GRASP"/>
    <property type="match status" value="1"/>
</dbReference>
<evidence type="ECO:0000256" key="1">
    <source>
        <dbReference type="ARBA" id="ARBA00022598"/>
    </source>
</evidence>
<evidence type="ECO:0000256" key="4">
    <source>
        <dbReference type="PROSITE-ProRule" id="PRU00409"/>
    </source>
</evidence>
<dbReference type="InterPro" id="IPR052032">
    <property type="entry name" value="ATP-dep_AA_Ligase"/>
</dbReference>
<protein>
    <submittedName>
        <fullName evidence="6">Carboxylate--amine ligase</fullName>
    </submittedName>
</protein>
<keyword evidence="1 6" id="KW-0436">Ligase</keyword>
<dbReference type="GO" id="GO:0016874">
    <property type="term" value="F:ligase activity"/>
    <property type="evidence" value="ECO:0007669"/>
    <property type="project" value="UniProtKB-KW"/>
</dbReference>
<dbReference type="PANTHER" id="PTHR43585:SF2">
    <property type="entry name" value="ATP-GRASP ENZYME FSQD"/>
    <property type="match status" value="1"/>
</dbReference>
<sequence length="415" mass="44781">MVRRTIVFMGTRRVPLEVQAALLSAHAAGYRVALVTGSVPPMCKNLVDDVEIVDIFDRPATLQAAMALAARSGAEGVVSWTDIGVELAAALAERCGWPGPGTEAAHRARNKHSMRSAMADQAQFIPRFRHVRSLSDLQSAYEEIGTPAVLKPAGGSGSRSILHVEEGADLAALYAHASRLTTTDISRLFADYEGEFVYEERLGGTEHSVEGLVSDGKVHIAGITDKWVTEPYYVEYEQVHPTALPAAAQRSVHDLTEAVVKAIGLNWCAFHLECRVLPDGSAKLLEIAARPAGGYITSHLIPFATGIPFHENLVRVATGQQPDMIPTRNRYAGSRGVLSPARGRFGGFDGLAEVLNIFGIEHFVFEREIGGNIVLPPGDALSAVLGYAIARSVSYDDVRDVLRRAVALSRPRVET</sequence>
<dbReference type="GO" id="GO:0046872">
    <property type="term" value="F:metal ion binding"/>
    <property type="evidence" value="ECO:0007669"/>
    <property type="project" value="InterPro"/>
</dbReference>
<keyword evidence="3 4" id="KW-0067">ATP-binding</keyword>
<dbReference type="GO" id="GO:0005524">
    <property type="term" value="F:ATP binding"/>
    <property type="evidence" value="ECO:0007669"/>
    <property type="project" value="UniProtKB-UniRule"/>
</dbReference>
<dbReference type="Proteomes" id="UP000028488">
    <property type="component" value="Chromosome"/>
</dbReference>
<dbReference type="Pfam" id="PF18130">
    <property type="entry name" value="ATPgrasp_N"/>
    <property type="match status" value="1"/>
</dbReference>
<proteinExistence type="predicted"/>
<dbReference type="AlphaFoldDB" id="A0A076EFQ0"/>
<evidence type="ECO:0000313" key="7">
    <source>
        <dbReference type="Proteomes" id="UP000028488"/>
    </source>
</evidence>
<dbReference type="eggNOG" id="COG0458">
    <property type="taxonomic scope" value="Bacteria"/>
</dbReference>
<evidence type="ECO:0000313" key="6">
    <source>
        <dbReference type="EMBL" id="AII04022.1"/>
    </source>
</evidence>
<evidence type="ECO:0000256" key="2">
    <source>
        <dbReference type="ARBA" id="ARBA00022741"/>
    </source>
</evidence>
<keyword evidence="2 4" id="KW-0547">Nucleotide-binding</keyword>
<dbReference type="SUPFAM" id="SSF56059">
    <property type="entry name" value="Glutathione synthetase ATP-binding domain-like"/>
    <property type="match status" value="1"/>
</dbReference>
<dbReference type="Pfam" id="PF13535">
    <property type="entry name" value="ATP-grasp_4"/>
    <property type="match status" value="1"/>
</dbReference>
<gene>
    <name evidence="6" type="ORF">EP51_05150</name>
</gene>
<organism evidence="6 7">
    <name type="scientific">Rhodococcus opacus</name>
    <name type="common">Nocardia opaca</name>
    <dbReference type="NCBI Taxonomy" id="37919"/>
    <lineage>
        <taxon>Bacteria</taxon>
        <taxon>Bacillati</taxon>
        <taxon>Actinomycetota</taxon>
        <taxon>Actinomycetes</taxon>
        <taxon>Mycobacteriales</taxon>
        <taxon>Nocardiaceae</taxon>
        <taxon>Rhodococcus</taxon>
    </lineage>
</organism>
<evidence type="ECO:0000256" key="3">
    <source>
        <dbReference type="ARBA" id="ARBA00022840"/>
    </source>
</evidence>